<dbReference type="SUPFAM" id="SSF82693">
    <property type="entry name" value="Multidrug efflux transporter AcrB pore domain, PN1, PN2, PC1 and PC2 subdomains"/>
    <property type="match status" value="2"/>
</dbReference>
<dbReference type="Pfam" id="PF00873">
    <property type="entry name" value="ACR_tran"/>
    <property type="match status" value="1"/>
</dbReference>
<keyword evidence="4" id="KW-1003">Cell membrane</keyword>
<gene>
    <name evidence="9" type="ORF">HNQ55_001025</name>
</gene>
<dbReference type="GO" id="GO:0008324">
    <property type="term" value="F:monoatomic cation transmembrane transporter activity"/>
    <property type="evidence" value="ECO:0007669"/>
    <property type="project" value="InterPro"/>
</dbReference>
<dbReference type="InterPro" id="IPR004763">
    <property type="entry name" value="CusA-like"/>
</dbReference>
<dbReference type="PANTHER" id="PTHR32063">
    <property type="match status" value="1"/>
</dbReference>
<feature type="transmembrane region" description="Helical" evidence="8">
    <location>
        <begin position="870"/>
        <end position="889"/>
    </location>
</feature>
<evidence type="ECO:0000256" key="2">
    <source>
        <dbReference type="ARBA" id="ARBA00010942"/>
    </source>
</evidence>
<feature type="transmembrane region" description="Helical" evidence="8">
    <location>
        <begin position="1066"/>
        <end position="1087"/>
    </location>
</feature>
<accession>A0A7X0NFU9</accession>
<dbReference type="Gene3D" id="3.30.70.1320">
    <property type="entry name" value="Multidrug efflux transporter AcrB pore domain like"/>
    <property type="match status" value="1"/>
</dbReference>
<feature type="transmembrane region" description="Helical" evidence="8">
    <location>
        <begin position="1253"/>
        <end position="1275"/>
    </location>
</feature>
<sequence length="1294" mass="142956">MIASIIRWSVGNRFFVLLATFLLVAAGLYSVSKTPIDALPDLSDVQVIIKTSYPGQAPQVVEDQVTYPLTTAMLSVPGAVTVRGFSFFGDSYVYVIFNEDTDLYWARSRVLEYLSQVAPNLPSEAKPQLGPDATGVGWVYLYALVDKTGQHDLSQLRSIQDWFLKFELQTVPGVSEVAALGGMVKQYQVRVHPDRLRAYGIPLSLVQTAIKQGNQEIGASVIEMAEAEYMVRATGYIKSVEDLEHIPLGVNPNGTPLLLKDVADIGTGPQMRRGIAELNGEGETVGGIVVMRYGENAQQVINRVKEKLEQLKRGLPDGVEVVPVYDRSALIERAVDNLSYKLLEEFAVVALVCIIFLFHVRSSLVAIFSIPVGILTAFLVMHWQGLNANIMSLGGIAIAIGAMVDGAIVMIENMHKHMERLTAQGKTLTKENRWQVVIDSASEVGPALFFTLLIITVSFIPVFTLEAQEGRMFAPLAFTKTYAMAASAALAITLVPVLMGYFIRGKVLPEHKNPVNKFLTYLYMPALKKVLQFPKVTLLAALAVLAIGIYPLEKIGSEFIPPLDEGDLMYMPTTYPGISIGQARQLLQQTDKLIKTVPEVETVFGKVGRAETATDPAPLTMIETFIQLKPQDQWRAGVTTESLKAELDALVKLPGVTNAWVMPIKTRIDMLATGIKTPVGIKIAGPKLSVIQGIGQQIEEILADVPGTASVYSERVAGGRYIKIDIQRAKAARYGLNIAEIQQVVATAIGGMNVTQTIEGLERYPVNLRYPQDYRDSPEQLSLLPIVTPNGERISLGDVAHVFIEDGPPGIKSENARLNGWAFVDIEGVDVGHYVDNAQKVIDNQLKLPVGYSITWAGQYEYMERAKAKLAYVVPLTLFIIVILLYLNFRNVIEVAMIMGTLPLAMVGSIWLMYLEGFNFSVAVGVGFIALAGVAVEIGVIMLVYLNQAYQDMIKEHQVKNITTTKDDVFQAVLHGAGMRVRPVMMTAGTIIIGLLPILYGSGTGSEVMSRIAAPMVGGMFSAVILTLLVLPALYYLWRSSSIKGNDETKSKSFSLLKSSRKYHKWMMLFIGAQFVIWSVTGAYMVFFDIDYIHGDTLVVNHQDKINTSNIHFSLKSLYTKYPGAKNISLGKLINKNVYRFTNNDNNYLIDAVDGKLLSPINKSLAIELAQHHYTGDGIVSEVELITENPPFELNPKVLPAWRINFENLGAPSIYISEQDGMLVGKRHDFWRLFDYMFRFHVMDYNDGSIENYLLFWTTLFGVIAAISGLLLTYFRVFKRNISENNNNKSSEGA</sequence>
<evidence type="ECO:0000313" key="10">
    <source>
        <dbReference type="Proteomes" id="UP000537141"/>
    </source>
</evidence>
<dbReference type="SUPFAM" id="SSF82866">
    <property type="entry name" value="Multidrug efflux transporter AcrB transmembrane domain"/>
    <property type="match status" value="2"/>
</dbReference>
<proteinExistence type="inferred from homology"/>
<dbReference type="InterPro" id="IPR001036">
    <property type="entry name" value="Acrflvin-R"/>
</dbReference>
<dbReference type="Proteomes" id="UP000537141">
    <property type="component" value="Unassembled WGS sequence"/>
</dbReference>
<dbReference type="GO" id="GO:0042910">
    <property type="term" value="F:xenobiotic transmembrane transporter activity"/>
    <property type="evidence" value="ECO:0007669"/>
    <property type="project" value="TreeGrafter"/>
</dbReference>
<reference evidence="9 10" key="1">
    <citation type="submission" date="2020-08" db="EMBL/GenBank/DDBJ databases">
        <title>Genomic Encyclopedia of Type Strains, Phase IV (KMG-IV): sequencing the most valuable type-strain genomes for metagenomic binning, comparative biology and taxonomic classification.</title>
        <authorList>
            <person name="Goeker M."/>
        </authorList>
    </citation>
    <scope>NUCLEOTIDE SEQUENCE [LARGE SCALE GENOMIC DNA]</scope>
    <source>
        <strain evidence="9 10">DSM 26287</strain>
    </source>
</reference>
<keyword evidence="6 8" id="KW-1133">Transmembrane helix</keyword>
<protein>
    <submittedName>
        <fullName evidence="9">Cu(I)/Ag(I) efflux system membrane protein CusA/SilA</fullName>
    </submittedName>
</protein>
<feature type="transmembrane region" description="Helical" evidence="8">
    <location>
        <begin position="920"/>
        <end position="946"/>
    </location>
</feature>
<feature type="transmembrane region" description="Helical" evidence="8">
    <location>
        <begin position="533"/>
        <end position="552"/>
    </location>
</feature>
<dbReference type="PRINTS" id="PR00702">
    <property type="entry name" value="ACRIFLAVINRP"/>
</dbReference>
<dbReference type="GO" id="GO:0005886">
    <property type="term" value="C:plasma membrane"/>
    <property type="evidence" value="ECO:0007669"/>
    <property type="project" value="UniProtKB-SubCell"/>
</dbReference>
<evidence type="ECO:0000256" key="7">
    <source>
        <dbReference type="ARBA" id="ARBA00023136"/>
    </source>
</evidence>
<evidence type="ECO:0000256" key="8">
    <source>
        <dbReference type="SAM" id="Phobius"/>
    </source>
</evidence>
<evidence type="ECO:0000256" key="3">
    <source>
        <dbReference type="ARBA" id="ARBA00022448"/>
    </source>
</evidence>
<keyword evidence="5 8" id="KW-0812">Transmembrane</keyword>
<feature type="transmembrane region" description="Helical" evidence="8">
    <location>
        <begin position="444"/>
        <end position="463"/>
    </location>
</feature>
<dbReference type="SUPFAM" id="SSF82714">
    <property type="entry name" value="Multidrug efflux transporter AcrB TolC docking domain, DN and DC subdomains"/>
    <property type="match status" value="2"/>
</dbReference>
<feature type="transmembrane region" description="Helical" evidence="8">
    <location>
        <begin position="365"/>
        <end position="384"/>
    </location>
</feature>
<comment type="caution">
    <text evidence="9">The sequence shown here is derived from an EMBL/GenBank/DDBJ whole genome shotgun (WGS) entry which is preliminary data.</text>
</comment>
<dbReference type="Gene3D" id="3.30.70.1430">
    <property type="entry name" value="Multidrug efflux transporter AcrB pore domain"/>
    <property type="match status" value="2"/>
</dbReference>
<dbReference type="Gene3D" id="1.20.1640.10">
    <property type="entry name" value="Multidrug efflux transporter AcrB transmembrane domain"/>
    <property type="match status" value="2"/>
</dbReference>
<organism evidence="9 10">
    <name type="scientific">Thalassotalea piscium</name>
    <dbReference type="NCBI Taxonomy" id="1230533"/>
    <lineage>
        <taxon>Bacteria</taxon>
        <taxon>Pseudomonadati</taxon>
        <taxon>Pseudomonadota</taxon>
        <taxon>Gammaproteobacteria</taxon>
        <taxon>Alteromonadales</taxon>
        <taxon>Colwelliaceae</taxon>
        <taxon>Thalassotalea</taxon>
    </lineage>
</organism>
<dbReference type="InterPro" id="IPR027463">
    <property type="entry name" value="AcrB_DN_DC_subdom"/>
</dbReference>
<dbReference type="NCBIfam" id="TIGR00914">
    <property type="entry name" value="2A0601"/>
    <property type="match status" value="1"/>
</dbReference>
<feature type="transmembrane region" description="Helical" evidence="8">
    <location>
        <begin position="1012"/>
        <end position="1038"/>
    </location>
</feature>
<feature type="transmembrane region" description="Helical" evidence="8">
    <location>
        <begin position="390"/>
        <end position="411"/>
    </location>
</feature>
<feature type="transmembrane region" description="Helical" evidence="8">
    <location>
        <begin position="896"/>
        <end position="914"/>
    </location>
</feature>
<name>A0A7X0NFU9_9GAMM</name>
<evidence type="ECO:0000256" key="6">
    <source>
        <dbReference type="ARBA" id="ARBA00022989"/>
    </source>
</evidence>
<dbReference type="PANTHER" id="PTHR32063:SF19">
    <property type="entry name" value="CATION EFFLUX SYSTEM PROTEIN CUSA"/>
    <property type="match status" value="1"/>
</dbReference>
<dbReference type="Gene3D" id="3.30.70.1440">
    <property type="entry name" value="Multidrug efflux transporter AcrB pore domain"/>
    <property type="match status" value="1"/>
</dbReference>
<feature type="transmembrane region" description="Helical" evidence="8">
    <location>
        <begin position="338"/>
        <end position="358"/>
    </location>
</feature>
<comment type="similarity">
    <text evidence="2">Belongs to the resistance-nodulation-cell division (RND) (TC 2.A.6) family.</text>
</comment>
<keyword evidence="3" id="KW-0813">Transport</keyword>
<evidence type="ECO:0000256" key="5">
    <source>
        <dbReference type="ARBA" id="ARBA00022692"/>
    </source>
</evidence>
<evidence type="ECO:0000256" key="1">
    <source>
        <dbReference type="ARBA" id="ARBA00004651"/>
    </source>
</evidence>
<keyword evidence="10" id="KW-1185">Reference proteome</keyword>
<dbReference type="Gene3D" id="3.30.2090.10">
    <property type="entry name" value="Multidrug efflux transporter AcrB TolC docking domain, DN and DC subdomains"/>
    <property type="match status" value="2"/>
</dbReference>
<evidence type="ECO:0000256" key="4">
    <source>
        <dbReference type="ARBA" id="ARBA00022475"/>
    </source>
</evidence>
<feature type="transmembrane region" description="Helical" evidence="8">
    <location>
        <begin position="984"/>
        <end position="1000"/>
    </location>
</feature>
<evidence type="ECO:0000313" key="9">
    <source>
        <dbReference type="EMBL" id="MBB6542526.1"/>
    </source>
</evidence>
<keyword evidence="7 8" id="KW-0472">Membrane</keyword>
<dbReference type="EMBL" id="JACHHU010000006">
    <property type="protein sequence ID" value="MBB6542526.1"/>
    <property type="molecule type" value="Genomic_DNA"/>
</dbReference>
<comment type="subcellular location">
    <subcellularLocation>
        <location evidence="1">Cell membrane</location>
        <topology evidence="1">Multi-pass membrane protein</topology>
    </subcellularLocation>
</comment>
<feature type="transmembrane region" description="Helical" evidence="8">
    <location>
        <begin position="483"/>
        <end position="503"/>
    </location>
</feature>